<dbReference type="KEGG" id="htq:FRZ44_21300"/>
<proteinExistence type="predicted"/>
<sequence length="140" mass="15981">MAVSFSDVQLAFDFVSSGGMGENQALLDRHSGKIHWHPEVLGEGVLEELPDDIDDEKYIEIPHRNELDLGRPLVMGFVGEFLPEDYDDVRRFFGKRGAYRRFKDLAARRGVIDRWHDFSAKAEEVALRAWCEENSIELGG</sequence>
<dbReference type="OrthoDB" id="598113at2"/>
<evidence type="ECO:0000313" key="1">
    <source>
        <dbReference type="EMBL" id="QEX16835.1"/>
    </source>
</evidence>
<dbReference type="EMBL" id="CP042906">
    <property type="protein sequence ID" value="QEX16835.1"/>
    <property type="molecule type" value="Genomic_DNA"/>
</dbReference>
<dbReference type="AlphaFoldDB" id="A0A5J6MK16"/>
<organism evidence="1 2">
    <name type="scientific">Hypericibacter terrae</name>
    <dbReference type="NCBI Taxonomy" id="2602015"/>
    <lineage>
        <taxon>Bacteria</taxon>
        <taxon>Pseudomonadati</taxon>
        <taxon>Pseudomonadota</taxon>
        <taxon>Alphaproteobacteria</taxon>
        <taxon>Rhodospirillales</taxon>
        <taxon>Dongiaceae</taxon>
        <taxon>Hypericibacter</taxon>
    </lineage>
</organism>
<reference evidence="1 2" key="1">
    <citation type="submission" date="2019-08" db="EMBL/GenBank/DDBJ databases">
        <title>Hyperibacter terrae gen. nov., sp. nov. and Hyperibacter viscosus sp. nov., two new members in the family Rhodospirillaceae isolated from the rhizosphere of Hypericum perforatum.</title>
        <authorList>
            <person name="Noviana Z."/>
        </authorList>
    </citation>
    <scope>NUCLEOTIDE SEQUENCE [LARGE SCALE GENOMIC DNA]</scope>
    <source>
        <strain evidence="1 2">R5913</strain>
    </source>
</reference>
<evidence type="ECO:0000313" key="2">
    <source>
        <dbReference type="Proteomes" id="UP000326202"/>
    </source>
</evidence>
<name>A0A5J6MK16_9PROT</name>
<gene>
    <name evidence="1" type="ORF">FRZ44_21300</name>
</gene>
<protein>
    <submittedName>
        <fullName evidence="1">Uncharacterized protein</fullName>
    </submittedName>
</protein>
<dbReference type="Proteomes" id="UP000326202">
    <property type="component" value="Chromosome"/>
</dbReference>
<keyword evidence="2" id="KW-1185">Reference proteome</keyword>
<accession>A0A5J6MK16</accession>